<name>A0A507FCL2_9FUNG</name>
<feature type="domain" description="ZZ-type" evidence="8">
    <location>
        <begin position="452"/>
        <end position="531"/>
    </location>
</feature>
<keyword evidence="5" id="KW-0175">Coiled coil</keyword>
<dbReference type="SMART" id="SM00666">
    <property type="entry name" value="PB1"/>
    <property type="match status" value="1"/>
</dbReference>
<dbReference type="EMBL" id="QEAP01000194">
    <property type="protein sequence ID" value="TPX73317.1"/>
    <property type="molecule type" value="Genomic_DNA"/>
</dbReference>
<dbReference type="SMART" id="SM00291">
    <property type="entry name" value="ZnF_ZZ"/>
    <property type="match status" value="1"/>
</dbReference>
<evidence type="ECO:0000259" key="9">
    <source>
        <dbReference type="PROSITE" id="PS51745"/>
    </source>
</evidence>
<dbReference type="Pfam" id="PF00569">
    <property type="entry name" value="ZZ"/>
    <property type="match status" value="1"/>
</dbReference>
<dbReference type="PANTHER" id="PTHR20930">
    <property type="entry name" value="OVARIAN CARCINOMA ANTIGEN CA125-RELATED"/>
    <property type="match status" value="1"/>
</dbReference>
<evidence type="ECO:0000259" key="7">
    <source>
        <dbReference type="PROSITE" id="PS50030"/>
    </source>
</evidence>
<protein>
    <recommendedName>
        <fullName evidence="12">ZZ-type domain-containing protein</fullName>
    </recommendedName>
</protein>
<feature type="region of interest" description="Disordered" evidence="6">
    <location>
        <begin position="317"/>
        <end position="337"/>
    </location>
</feature>
<dbReference type="InterPro" id="IPR000433">
    <property type="entry name" value="Znf_ZZ"/>
</dbReference>
<evidence type="ECO:0008006" key="12">
    <source>
        <dbReference type="Google" id="ProtNLM"/>
    </source>
</evidence>
<dbReference type="Gene3D" id="3.10.20.90">
    <property type="entry name" value="Phosphatidylinositol 3-kinase Catalytic Subunit, Chain A, domain 1"/>
    <property type="match status" value="1"/>
</dbReference>
<organism evidence="10 11">
    <name type="scientific">Chytriomyces confervae</name>
    <dbReference type="NCBI Taxonomy" id="246404"/>
    <lineage>
        <taxon>Eukaryota</taxon>
        <taxon>Fungi</taxon>
        <taxon>Fungi incertae sedis</taxon>
        <taxon>Chytridiomycota</taxon>
        <taxon>Chytridiomycota incertae sedis</taxon>
        <taxon>Chytridiomycetes</taxon>
        <taxon>Chytridiales</taxon>
        <taxon>Chytriomycetaceae</taxon>
        <taxon>Chytriomyces</taxon>
    </lineage>
</organism>
<gene>
    <name evidence="10" type="ORF">CcCBS67573_g05416</name>
</gene>
<dbReference type="PROSITE" id="PS50135">
    <property type="entry name" value="ZF_ZZ_2"/>
    <property type="match status" value="1"/>
</dbReference>
<feature type="compositionally biased region" description="Basic and acidic residues" evidence="6">
    <location>
        <begin position="195"/>
        <end position="209"/>
    </location>
</feature>
<evidence type="ECO:0000256" key="4">
    <source>
        <dbReference type="PROSITE-ProRule" id="PRU00228"/>
    </source>
</evidence>
<dbReference type="PROSITE" id="PS01357">
    <property type="entry name" value="ZF_ZZ_1"/>
    <property type="match status" value="1"/>
</dbReference>
<dbReference type="SUPFAM" id="SSF57850">
    <property type="entry name" value="RING/U-box"/>
    <property type="match status" value="1"/>
</dbReference>
<feature type="compositionally biased region" description="Basic and acidic residues" evidence="6">
    <location>
        <begin position="515"/>
        <end position="536"/>
    </location>
</feature>
<feature type="compositionally biased region" description="Polar residues" evidence="6">
    <location>
        <begin position="318"/>
        <end position="337"/>
    </location>
</feature>
<evidence type="ECO:0000256" key="6">
    <source>
        <dbReference type="SAM" id="MobiDB-lite"/>
    </source>
</evidence>
<dbReference type="Proteomes" id="UP000320333">
    <property type="component" value="Unassembled WGS sequence"/>
</dbReference>
<accession>A0A507FCL2</accession>
<dbReference type="GO" id="GO:0008270">
    <property type="term" value="F:zinc ion binding"/>
    <property type="evidence" value="ECO:0007669"/>
    <property type="project" value="UniProtKB-KW"/>
</dbReference>
<feature type="compositionally biased region" description="Basic and acidic residues" evidence="6">
    <location>
        <begin position="496"/>
        <end position="505"/>
    </location>
</feature>
<feature type="region of interest" description="Disordered" evidence="6">
    <location>
        <begin position="496"/>
        <end position="536"/>
    </location>
</feature>
<dbReference type="AlphaFoldDB" id="A0A507FCL2"/>
<keyword evidence="1" id="KW-0479">Metal-binding</keyword>
<evidence type="ECO:0000256" key="1">
    <source>
        <dbReference type="ARBA" id="ARBA00022723"/>
    </source>
</evidence>
<evidence type="ECO:0000256" key="5">
    <source>
        <dbReference type="SAM" id="Coils"/>
    </source>
</evidence>
<dbReference type="Pfam" id="PF00564">
    <property type="entry name" value="PB1"/>
    <property type="match status" value="1"/>
</dbReference>
<dbReference type="PROSITE" id="PS51745">
    <property type="entry name" value="PB1"/>
    <property type="match status" value="1"/>
</dbReference>
<comment type="caution">
    <text evidence="10">The sequence shown here is derived from an EMBL/GenBank/DDBJ whole genome shotgun (WGS) entry which is preliminary data.</text>
</comment>
<feature type="coiled-coil region" evidence="5">
    <location>
        <begin position="369"/>
        <end position="396"/>
    </location>
</feature>
<dbReference type="PROSITE" id="PS50030">
    <property type="entry name" value="UBA"/>
    <property type="match status" value="1"/>
</dbReference>
<evidence type="ECO:0000313" key="11">
    <source>
        <dbReference type="Proteomes" id="UP000320333"/>
    </source>
</evidence>
<dbReference type="InterPro" id="IPR043145">
    <property type="entry name" value="Znf_ZZ_sf"/>
</dbReference>
<feature type="region of interest" description="Disordered" evidence="6">
    <location>
        <begin position="179"/>
        <end position="236"/>
    </location>
</feature>
<evidence type="ECO:0000313" key="10">
    <source>
        <dbReference type="EMBL" id="TPX73317.1"/>
    </source>
</evidence>
<dbReference type="InterPro" id="IPR000270">
    <property type="entry name" value="PB1_dom"/>
</dbReference>
<dbReference type="PANTHER" id="PTHR20930:SF0">
    <property type="entry name" value="PROTEIN ILRUN"/>
    <property type="match status" value="1"/>
</dbReference>
<dbReference type="OrthoDB" id="2119010at2759"/>
<dbReference type="CDD" id="cd02249">
    <property type="entry name" value="ZZ"/>
    <property type="match status" value="1"/>
</dbReference>
<feature type="compositionally biased region" description="Low complexity" evidence="6">
    <location>
        <begin position="210"/>
        <end position="221"/>
    </location>
</feature>
<feature type="domain" description="PB1" evidence="9">
    <location>
        <begin position="19"/>
        <end position="100"/>
    </location>
</feature>
<dbReference type="Gene3D" id="3.30.60.90">
    <property type="match status" value="1"/>
</dbReference>
<keyword evidence="3" id="KW-0862">Zinc</keyword>
<keyword evidence="11" id="KW-1185">Reference proteome</keyword>
<dbReference type="CDD" id="cd05992">
    <property type="entry name" value="PB1"/>
    <property type="match status" value="1"/>
</dbReference>
<feature type="domain" description="UBA" evidence="7">
    <location>
        <begin position="536"/>
        <end position="579"/>
    </location>
</feature>
<evidence type="ECO:0000256" key="2">
    <source>
        <dbReference type="ARBA" id="ARBA00022771"/>
    </source>
</evidence>
<evidence type="ECO:0000259" key="8">
    <source>
        <dbReference type="PROSITE" id="PS50135"/>
    </source>
</evidence>
<reference evidence="10 11" key="1">
    <citation type="journal article" date="2019" name="Sci. Rep.">
        <title>Comparative genomics of chytrid fungi reveal insights into the obligate biotrophic and pathogenic lifestyle of Synchytrium endobioticum.</title>
        <authorList>
            <person name="van de Vossenberg B.T.L.H."/>
            <person name="Warris S."/>
            <person name="Nguyen H.D.T."/>
            <person name="van Gent-Pelzer M.P.E."/>
            <person name="Joly D.L."/>
            <person name="van de Geest H.C."/>
            <person name="Bonants P.J.M."/>
            <person name="Smith D.S."/>
            <person name="Levesque C.A."/>
            <person name="van der Lee T.A.J."/>
        </authorList>
    </citation>
    <scope>NUCLEOTIDE SEQUENCE [LARGE SCALE GENOMIC DNA]</scope>
    <source>
        <strain evidence="10 11">CBS 675.73</strain>
    </source>
</reference>
<sequence>MTTQSIHSSSISAGGWEDIARFKVEYSGTVRQIVLDDSPIHFTQFTEKAKQCFKLSPSDTVSVTYKDEDGDTIAVDSDDEIRDLLRLPKMPKLVLSVSSVQSGAGLSLPRHNNENPFLDSNQVENESELSVGGLVSGSVVAENVTAIEYPALPSQKSVYPTIIEYNDDSHIRMHDVESVAPTESVADSPPQETQRNFESKDSKDIKNDQEFPGGFPSGSSSSHEHPPNESEQTPPKKTVIFDMSELVEKIKALVESVTRDPQFMNTAVDKLHEFAEASKHHFEELFKLFNEMLSKHFNPDGSTSTGVPRGYTIIFQEGQASSSRDPQPTPDSTRNSWRNPVIHICTGINDKCRHLHNTDSSTTAKETIRQAANSTAETLRNAIEASRAQATAARAQTASTARAAASETQQQIGTAIQTALSAVGGVLQSVGRQVAATREAGRTSPADVAPRWTYTTCDVCGLKGFTGPRFKCSVCRDYDLCGVCYFTALQKKSEEDEVPLRKAGDSEPADQSRSNGHDASHEFTRIDHPNDSNRSQIDEQVDRVLEMGISEGIPRSRVQELVVHFGGDLDRVVEVLLAEQMD</sequence>
<keyword evidence="2 4" id="KW-0863">Zinc-finger</keyword>
<evidence type="ECO:0000256" key="3">
    <source>
        <dbReference type="ARBA" id="ARBA00022833"/>
    </source>
</evidence>
<dbReference type="InterPro" id="IPR015940">
    <property type="entry name" value="UBA"/>
</dbReference>
<dbReference type="InterPro" id="IPR053793">
    <property type="entry name" value="PB1-like"/>
</dbReference>
<dbReference type="SUPFAM" id="SSF54277">
    <property type="entry name" value="CAD &amp; PB1 domains"/>
    <property type="match status" value="1"/>
</dbReference>
<proteinExistence type="predicted"/>